<name>A0ABS9BLV0_9BACT</name>
<dbReference type="Pfam" id="PF05960">
    <property type="entry name" value="DUF885"/>
    <property type="match status" value="1"/>
</dbReference>
<comment type="caution">
    <text evidence="2">The sequence shown here is derived from an EMBL/GenBank/DDBJ whole genome shotgun (WGS) entry which is preliminary data.</text>
</comment>
<protein>
    <submittedName>
        <fullName evidence="2">DUF885 domain-containing protein</fullName>
    </submittedName>
</protein>
<reference evidence="2 3" key="1">
    <citation type="submission" date="2022-01" db="EMBL/GenBank/DDBJ databases">
        <title>Flavihumibacter sp. nov., isolated from sediment of a river.</title>
        <authorList>
            <person name="Liu H."/>
        </authorList>
    </citation>
    <scope>NUCLEOTIDE SEQUENCE [LARGE SCALE GENOMIC DNA]</scope>
    <source>
        <strain evidence="2 3">RY-1</strain>
    </source>
</reference>
<sequence>MSTKLFRMILCSGILLGVLTGGSVAAQIDTKKEISSQASELTHTIQQYKADRGSLSRFYFLETSPERIERMKELTQQYQKLLDRFSYNQLSMDGKVDYVLFSRNLQNEWNLLETGEAELPIAKAYVTFSDELFGYERKRRRGAVLPAATLAGEWQGWKKQLEERITAIEKDQQLTLSMAYAVQKRLEDIQVAAKSIYDFYYGYDPQFSWWMEQPYKGTDSLIKRYSSAVMAKARKNSAAADDGSGILGRPIGAAELKRQLELEFIPYTAEELIKIAEEEFAWCDKELLKATKEMGFGTDWKAAMEKVKNSYVPEGKQPEMILDLFNQSVEFIKKHKLVTIPPVAEETWRMNMMSPERQLVNPFFLGGESIIISYPTHTMAQADKLMSMRGNNPHFSRATVHHELIAGHHLQMYQNQRYKTYRNFYTPFWIEGWALYWEMILWDMNFPRGPEDKIGMLFWRMHRCARIIFSLNYHLGKWTPQQCIDFLVDRVGHERANAEGEVRRSFQGNYGPLYQLAYMIGGLQFYQLKKELVDGGKMSYLQFHDRILQEHQMPVEMIRHILTNKPPKKDFKTEWRFYPKLK</sequence>
<dbReference type="PANTHER" id="PTHR33361:SF2">
    <property type="entry name" value="DUF885 DOMAIN-CONTAINING PROTEIN"/>
    <property type="match status" value="1"/>
</dbReference>
<dbReference type="EMBL" id="JAKEVY010000003">
    <property type="protein sequence ID" value="MCF1715616.1"/>
    <property type="molecule type" value="Genomic_DNA"/>
</dbReference>
<feature type="chain" id="PRO_5046740744" evidence="1">
    <location>
        <begin position="26"/>
        <end position="582"/>
    </location>
</feature>
<dbReference type="InterPro" id="IPR010281">
    <property type="entry name" value="DUF885"/>
</dbReference>
<organism evidence="2 3">
    <name type="scientific">Flavihumibacter fluminis</name>
    <dbReference type="NCBI Taxonomy" id="2909236"/>
    <lineage>
        <taxon>Bacteria</taxon>
        <taxon>Pseudomonadati</taxon>
        <taxon>Bacteroidota</taxon>
        <taxon>Chitinophagia</taxon>
        <taxon>Chitinophagales</taxon>
        <taxon>Chitinophagaceae</taxon>
        <taxon>Flavihumibacter</taxon>
    </lineage>
</organism>
<evidence type="ECO:0000313" key="3">
    <source>
        <dbReference type="Proteomes" id="UP001200145"/>
    </source>
</evidence>
<evidence type="ECO:0000313" key="2">
    <source>
        <dbReference type="EMBL" id="MCF1715616.1"/>
    </source>
</evidence>
<gene>
    <name evidence="2" type="ORF">L0U88_13345</name>
</gene>
<dbReference type="SUPFAM" id="SSF55486">
    <property type="entry name" value="Metalloproteases ('zincins'), catalytic domain"/>
    <property type="match status" value="1"/>
</dbReference>
<dbReference type="Proteomes" id="UP001200145">
    <property type="component" value="Unassembled WGS sequence"/>
</dbReference>
<dbReference type="RefSeq" id="WP_234866566.1">
    <property type="nucleotide sequence ID" value="NZ_JAKEVY010000003.1"/>
</dbReference>
<keyword evidence="1" id="KW-0732">Signal</keyword>
<feature type="signal peptide" evidence="1">
    <location>
        <begin position="1"/>
        <end position="25"/>
    </location>
</feature>
<dbReference type="PANTHER" id="PTHR33361">
    <property type="entry name" value="GLR0591 PROTEIN"/>
    <property type="match status" value="1"/>
</dbReference>
<evidence type="ECO:0000256" key="1">
    <source>
        <dbReference type="SAM" id="SignalP"/>
    </source>
</evidence>
<proteinExistence type="predicted"/>
<keyword evidence="3" id="KW-1185">Reference proteome</keyword>
<accession>A0ABS9BLV0</accession>